<evidence type="ECO:0000259" key="9">
    <source>
        <dbReference type="PROSITE" id="PS50893"/>
    </source>
</evidence>
<evidence type="ECO:0000313" key="11">
    <source>
        <dbReference type="Proteomes" id="UP000606653"/>
    </source>
</evidence>
<keyword evidence="8" id="KW-0472">Membrane</keyword>
<evidence type="ECO:0000256" key="5">
    <source>
        <dbReference type="ARBA" id="ARBA00022741"/>
    </source>
</evidence>
<dbReference type="RefSeq" id="WP_018976291.1">
    <property type="nucleotide sequence ID" value="NZ_BMLN01000006.1"/>
</dbReference>
<comment type="caution">
    <text evidence="10">The sequence shown here is derived from an EMBL/GenBank/DDBJ whole genome shotgun (WGS) entry which is preliminary data.</text>
</comment>
<evidence type="ECO:0000256" key="4">
    <source>
        <dbReference type="ARBA" id="ARBA00022475"/>
    </source>
</evidence>
<organism evidence="10 11">
    <name type="scientific">Saccharibacillus kuerlensis</name>
    <dbReference type="NCBI Taxonomy" id="459527"/>
    <lineage>
        <taxon>Bacteria</taxon>
        <taxon>Bacillati</taxon>
        <taxon>Bacillota</taxon>
        <taxon>Bacilli</taxon>
        <taxon>Bacillales</taxon>
        <taxon>Paenibacillaceae</taxon>
        <taxon>Saccharibacillus</taxon>
    </lineage>
</organism>
<evidence type="ECO:0000313" key="10">
    <source>
        <dbReference type="EMBL" id="GGO01958.1"/>
    </source>
</evidence>
<evidence type="ECO:0000256" key="2">
    <source>
        <dbReference type="ARBA" id="ARBA00005417"/>
    </source>
</evidence>
<keyword evidence="5" id="KW-0547">Nucleotide-binding</keyword>
<gene>
    <name evidence="10" type="primary">ecfA2</name>
    <name evidence="10" type="ORF">GCM10010969_24780</name>
</gene>
<keyword evidence="3" id="KW-0813">Transport</keyword>
<dbReference type="InterPro" id="IPR017871">
    <property type="entry name" value="ABC_transporter-like_CS"/>
</dbReference>
<evidence type="ECO:0000256" key="3">
    <source>
        <dbReference type="ARBA" id="ARBA00022448"/>
    </source>
</evidence>
<dbReference type="EMBL" id="BMLN01000006">
    <property type="protein sequence ID" value="GGO01958.1"/>
    <property type="molecule type" value="Genomic_DNA"/>
</dbReference>
<evidence type="ECO:0000256" key="7">
    <source>
        <dbReference type="ARBA" id="ARBA00022967"/>
    </source>
</evidence>
<dbReference type="InterPro" id="IPR003439">
    <property type="entry name" value="ABC_transporter-like_ATP-bd"/>
</dbReference>
<proteinExistence type="inferred from homology"/>
<dbReference type="InterPro" id="IPR027417">
    <property type="entry name" value="P-loop_NTPase"/>
</dbReference>
<dbReference type="InterPro" id="IPR050095">
    <property type="entry name" value="ECF_ABC_transporter_ATP-bd"/>
</dbReference>
<dbReference type="InterPro" id="IPR003593">
    <property type="entry name" value="AAA+_ATPase"/>
</dbReference>
<feature type="domain" description="ABC transporter" evidence="9">
    <location>
        <begin position="3"/>
        <end position="241"/>
    </location>
</feature>
<name>A0ABQ2L4A4_9BACL</name>
<keyword evidence="7" id="KW-1278">Translocase</keyword>
<dbReference type="PANTHER" id="PTHR43553:SF27">
    <property type="entry name" value="ENERGY-COUPLING FACTOR TRANSPORTER ATP-BINDING PROTEIN ECFA2"/>
    <property type="match status" value="1"/>
</dbReference>
<keyword evidence="4" id="KW-1003">Cell membrane</keyword>
<reference evidence="11" key="1">
    <citation type="journal article" date="2019" name="Int. J. Syst. Evol. Microbiol.">
        <title>The Global Catalogue of Microorganisms (GCM) 10K type strain sequencing project: providing services to taxonomists for standard genome sequencing and annotation.</title>
        <authorList>
            <consortium name="The Broad Institute Genomics Platform"/>
            <consortium name="The Broad Institute Genome Sequencing Center for Infectious Disease"/>
            <person name="Wu L."/>
            <person name="Ma J."/>
        </authorList>
    </citation>
    <scope>NUCLEOTIDE SEQUENCE [LARGE SCALE GENOMIC DNA]</scope>
    <source>
        <strain evidence="11">CGMCC 1.6964</strain>
    </source>
</reference>
<keyword evidence="11" id="KW-1185">Reference proteome</keyword>
<accession>A0ABQ2L4A4</accession>
<evidence type="ECO:0000256" key="6">
    <source>
        <dbReference type="ARBA" id="ARBA00022840"/>
    </source>
</evidence>
<dbReference type="GO" id="GO:0005524">
    <property type="term" value="F:ATP binding"/>
    <property type="evidence" value="ECO:0007669"/>
    <property type="project" value="UniProtKB-KW"/>
</dbReference>
<comment type="similarity">
    <text evidence="2">Belongs to the ABC transporter superfamily.</text>
</comment>
<evidence type="ECO:0000256" key="8">
    <source>
        <dbReference type="ARBA" id="ARBA00023136"/>
    </source>
</evidence>
<dbReference type="PANTHER" id="PTHR43553">
    <property type="entry name" value="HEAVY METAL TRANSPORTER"/>
    <property type="match status" value="1"/>
</dbReference>
<protein>
    <submittedName>
        <fullName evidence="10">Energy-coupling factor transporter ATP-binding protein EcfA2</fullName>
    </submittedName>
</protein>
<dbReference type="SMART" id="SM00382">
    <property type="entry name" value="AAA"/>
    <property type="match status" value="1"/>
</dbReference>
<dbReference type="InterPro" id="IPR015856">
    <property type="entry name" value="ABC_transpr_CbiO/EcfA_su"/>
</dbReference>
<dbReference type="Pfam" id="PF00005">
    <property type="entry name" value="ABC_tran"/>
    <property type="match status" value="1"/>
</dbReference>
<dbReference type="PROSITE" id="PS00211">
    <property type="entry name" value="ABC_TRANSPORTER_1"/>
    <property type="match status" value="1"/>
</dbReference>
<sequence length="288" mass="32068">MAFQLKGASVTIGDRQVLTEIDCMLESGRWISLIGRTGAGKSTLAKLLKGLVPDFKGEYWINGQPASRNRRGQMQVLPQVGFVFQYPEHQIFETTVYRELSFSLRMRGAGTEEIDKAISRVLPLVGLAEEMLPLSPLQLSGGQKRRIAIASVLISDPQLLILDEPTAALDPLSRRLLLDMLKNWQAEGKGLRSILSISHAMEDIAQYSDEVLVMNGGRLVGHLSANELFLHRSDLLEGSGLPLPDYIELLKLMEQLSGRPIQIDSCREEDVLAAVETVWQDRRNSYAE</sequence>
<dbReference type="PROSITE" id="PS50893">
    <property type="entry name" value="ABC_TRANSPORTER_2"/>
    <property type="match status" value="1"/>
</dbReference>
<dbReference type="Proteomes" id="UP000606653">
    <property type="component" value="Unassembled WGS sequence"/>
</dbReference>
<dbReference type="Gene3D" id="3.40.50.300">
    <property type="entry name" value="P-loop containing nucleotide triphosphate hydrolases"/>
    <property type="match status" value="1"/>
</dbReference>
<keyword evidence="6 10" id="KW-0067">ATP-binding</keyword>
<comment type="subcellular location">
    <subcellularLocation>
        <location evidence="1">Cell membrane</location>
        <topology evidence="1">Peripheral membrane protein</topology>
    </subcellularLocation>
</comment>
<evidence type="ECO:0000256" key="1">
    <source>
        <dbReference type="ARBA" id="ARBA00004202"/>
    </source>
</evidence>
<dbReference type="CDD" id="cd03225">
    <property type="entry name" value="ABC_cobalt_CbiO_domain1"/>
    <property type="match status" value="1"/>
</dbReference>
<dbReference type="SUPFAM" id="SSF52540">
    <property type="entry name" value="P-loop containing nucleoside triphosphate hydrolases"/>
    <property type="match status" value="1"/>
</dbReference>